<sequence length="165" mass="19482">MALISLRVLLLVSICSMLCKAVPLTYRKPGESGERLYNKLFPDYERTSQDEWSRNTKFVFVPKYQSISDQKMKKDLLQDILLDMNKRRLEQTGLVKRRQRCHAGYGCTHGDESLNEAESRQALARKEPGKMRDMSINEFKEYDMELEKDLRNFEDSWRYISPSQM</sequence>
<name>A0ABN8S3J6_9CNID</name>
<accession>A0ABN8S3J6</accession>
<evidence type="ECO:0000313" key="2">
    <source>
        <dbReference type="EMBL" id="CAH3184890.1"/>
    </source>
</evidence>
<feature type="chain" id="PRO_5046021318" evidence="1">
    <location>
        <begin position="22"/>
        <end position="165"/>
    </location>
</feature>
<dbReference type="EMBL" id="CALNXI010002221">
    <property type="protein sequence ID" value="CAH3184890.1"/>
    <property type="molecule type" value="Genomic_DNA"/>
</dbReference>
<keyword evidence="3" id="KW-1185">Reference proteome</keyword>
<comment type="caution">
    <text evidence="2">The sequence shown here is derived from an EMBL/GenBank/DDBJ whole genome shotgun (WGS) entry which is preliminary data.</text>
</comment>
<feature type="signal peptide" evidence="1">
    <location>
        <begin position="1"/>
        <end position="21"/>
    </location>
</feature>
<dbReference type="Proteomes" id="UP001159427">
    <property type="component" value="Unassembled WGS sequence"/>
</dbReference>
<protein>
    <submittedName>
        <fullName evidence="2">Uncharacterized protein</fullName>
    </submittedName>
</protein>
<reference evidence="2 3" key="1">
    <citation type="submission" date="2022-05" db="EMBL/GenBank/DDBJ databases">
        <authorList>
            <consortium name="Genoscope - CEA"/>
            <person name="William W."/>
        </authorList>
    </citation>
    <scope>NUCLEOTIDE SEQUENCE [LARGE SCALE GENOMIC DNA]</scope>
</reference>
<proteinExistence type="predicted"/>
<gene>
    <name evidence="2" type="ORF">PEVE_00015783</name>
</gene>
<evidence type="ECO:0000256" key="1">
    <source>
        <dbReference type="SAM" id="SignalP"/>
    </source>
</evidence>
<keyword evidence="1" id="KW-0732">Signal</keyword>
<evidence type="ECO:0000313" key="3">
    <source>
        <dbReference type="Proteomes" id="UP001159427"/>
    </source>
</evidence>
<organism evidence="2 3">
    <name type="scientific">Porites evermanni</name>
    <dbReference type="NCBI Taxonomy" id="104178"/>
    <lineage>
        <taxon>Eukaryota</taxon>
        <taxon>Metazoa</taxon>
        <taxon>Cnidaria</taxon>
        <taxon>Anthozoa</taxon>
        <taxon>Hexacorallia</taxon>
        <taxon>Scleractinia</taxon>
        <taxon>Fungiina</taxon>
        <taxon>Poritidae</taxon>
        <taxon>Porites</taxon>
    </lineage>
</organism>